<evidence type="ECO:0000259" key="5">
    <source>
        <dbReference type="Pfam" id="PF01593"/>
    </source>
</evidence>
<accession>A0A4U6QBN9</accession>
<gene>
    <name evidence="6" type="primary">crtI</name>
    <name evidence="6" type="ORF">FDO65_17550</name>
</gene>
<dbReference type="NCBIfam" id="TIGR02734">
    <property type="entry name" value="crtI_fam"/>
    <property type="match status" value="1"/>
</dbReference>
<feature type="domain" description="Amine oxidase" evidence="5">
    <location>
        <begin position="21"/>
        <end position="498"/>
    </location>
</feature>
<name>A0A4U6QBN9_9ACTN</name>
<dbReference type="Gene3D" id="3.50.50.60">
    <property type="entry name" value="FAD/NAD(P)-binding domain"/>
    <property type="match status" value="2"/>
</dbReference>
<dbReference type="InterPro" id="IPR014105">
    <property type="entry name" value="Carotenoid/retinoid_OxRdtase"/>
</dbReference>
<evidence type="ECO:0000256" key="2">
    <source>
        <dbReference type="ARBA" id="ARBA00022746"/>
    </source>
</evidence>
<comment type="similarity">
    <text evidence="4">Belongs to the carotenoid/retinoid oxidoreductase family.</text>
</comment>
<sequence>MRSPSRRGMSADHVVVIGAGLGGLSAALRLVGAGRRVTVVEREDRPGGRAGILDLDGYRFDTGPTVLTMPELLDDALACVGEELSDRVELVKVDPAYRARFADGTAIDVITDVDAMSAEIARTCSASDADGYRRMVTFLEKMYRIERHDFIDRNLDSVTDFIGPSAVNALKLLALGGLRRLDGRIGDFVKDDRLRRIFSFQAMYAGLAPHDARAIYSVIAYMDCVKGVWFPKGGMSAVPAALAAAAADAGVEFRYGTSATRIETSGDRAVAVHTADGERIAADAVVVNADLPVAYRELLDPQYTPRGVKRLTYSPSCVLLHVGSSATFPDTAHHTIDFGHAWQQTFDQIIKTGQTMSDPSFLVSNPSQTDPSLAPDGKQTYYVLFPCPNTITGAHIDWATEGPRYRDEMVATLERRGFPGFGDAIEVERLVTPADWQAMGLAAGAPFAAAHTLRQTGPLRRPTLDPKLGNVVFCGSNTQPGVGVPMVLLSGRLAAQRIVGDRAAA</sequence>
<comment type="caution">
    <text evidence="6">The sequence shown here is derived from an EMBL/GenBank/DDBJ whole genome shotgun (WGS) entry which is preliminary data.</text>
</comment>
<dbReference type="InterPro" id="IPR002937">
    <property type="entry name" value="Amino_oxidase"/>
</dbReference>
<keyword evidence="3 4" id="KW-0560">Oxidoreductase</keyword>
<proteinExistence type="inferred from homology"/>
<reference evidence="6 7" key="1">
    <citation type="submission" date="2019-05" db="EMBL/GenBank/DDBJ databases">
        <title>Nakamurella sp. N5BH11, whole genome shotgun sequence.</title>
        <authorList>
            <person name="Tuo L."/>
        </authorList>
    </citation>
    <scope>NUCLEOTIDE SEQUENCE [LARGE SCALE GENOMIC DNA]</scope>
    <source>
        <strain evidence="6 7">N5BH11</strain>
    </source>
</reference>
<evidence type="ECO:0000256" key="4">
    <source>
        <dbReference type="RuleBase" id="RU362075"/>
    </source>
</evidence>
<dbReference type="GO" id="GO:0016491">
    <property type="term" value="F:oxidoreductase activity"/>
    <property type="evidence" value="ECO:0007669"/>
    <property type="project" value="UniProtKB-KW"/>
</dbReference>
<dbReference type="EMBL" id="SZZH01000005">
    <property type="protein sequence ID" value="TKV57332.1"/>
    <property type="molecule type" value="Genomic_DNA"/>
</dbReference>
<dbReference type="RefSeq" id="WP_137451036.1">
    <property type="nucleotide sequence ID" value="NZ_SZZH01000005.1"/>
</dbReference>
<protein>
    <submittedName>
        <fullName evidence="6">Phytoene desaturase</fullName>
    </submittedName>
</protein>
<comment type="pathway">
    <text evidence="1 4">Carotenoid biosynthesis.</text>
</comment>
<dbReference type="InterPro" id="IPR036188">
    <property type="entry name" value="FAD/NAD-bd_sf"/>
</dbReference>
<dbReference type="PANTHER" id="PTHR43734:SF1">
    <property type="entry name" value="PHYTOENE DESATURASE"/>
    <property type="match status" value="1"/>
</dbReference>
<organism evidence="6 7">
    <name type="scientific">Nakamurella flava</name>
    <dbReference type="NCBI Taxonomy" id="2576308"/>
    <lineage>
        <taxon>Bacteria</taxon>
        <taxon>Bacillati</taxon>
        <taxon>Actinomycetota</taxon>
        <taxon>Actinomycetes</taxon>
        <taxon>Nakamurellales</taxon>
        <taxon>Nakamurellaceae</taxon>
        <taxon>Nakamurella</taxon>
    </lineage>
</organism>
<dbReference type="OrthoDB" id="9774675at2"/>
<dbReference type="GO" id="GO:0016117">
    <property type="term" value="P:carotenoid biosynthetic process"/>
    <property type="evidence" value="ECO:0007669"/>
    <property type="project" value="UniProtKB-KW"/>
</dbReference>
<dbReference type="SUPFAM" id="SSF51905">
    <property type="entry name" value="FAD/NAD(P)-binding domain"/>
    <property type="match status" value="1"/>
</dbReference>
<keyword evidence="2 4" id="KW-0125">Carotenoid biosynthesis</keyword>
<evidence type="ECO:0000313" key="7">
    <source>
        <dbReference type="Proteomes" id="UP000306985"/>
    </source>
</evidence>
<dbReference type="Pfam" id="PF01593">
    <property type="entry name" value="Amino_oxidase"/>
    <property type="match status" value="1"/>
</dbReference>
<keyword evidence="7" id="KW-1185">Reference proteome</keyword>
<dbReference type="Proteomes" id="UP000306985">
    <property type="component" value="Unassembled WGS sequence"/>
</dbReference>
<evidence type="ECO:0000313" key="6">
    <source>
        <dbReference type="EMBL" id="TKV57332.1"/>
    </source>
</evidence>
<evidence type="ECO:0000256" key="3">
    <source>
        <dbReference type="ARBA" id="ARBA00023002"/>
    </source>
</evidence>
<evidence type="ECO:0000256" key="1">
    <source>
        <dbReference type="ARBA" id="ARBA00004829"/>
    </source>
</evidence>
<dbReference type="PANTHER" id="PTHR43734">
    <property type="entry name" value="PHYTOENE DESATURASE"/>
    <property type="match status" value="1"/>
</dbReference>
<dbReference type="AlphaFoldDB" id="A0A4U6QBN9"/>